<evidence type="ECO:0000313" key="2">
    <source>
        <dbReference type="Proteomes" id="UP000256780"/>
    </source>
</evidence>
<dbReference type="Proteomes" id="UP000256780">
    <property type="component" value="Chromosome CBM2587_a"/>
</dbReference>
<comment type="caution">
    <text evidence="1">The sequence shown here is derived from an EMBL/GenBank/DDBJ whole genome shotgun (WGS) entry which is preliminary data.</text>
</comment>
<reference evidence="1 2" key="1">
    <citation type="submission" date="2018-01" db="EMBL/GenBank/DDBJ databases">
        <authorList>
            <person name="Clerissi C."/>
        </authorList>
    </citation>
    <scope>NUCLEOTIDE SEQUENCE [LARGE SCALE GENOMIC DNA]</scope>
    <source>
        <strain evidence="1">Cupriavidus sp. LMG 19464</strain>
    </source>
</reference>
<sequence>MRRPQASSIETLELRTPEAPSLALTSIAMSLSPRDLSARH</sequence>
<protein>
    <submittedName>
        <fullName evidence="1">Uncharacterized protein</fullName>
    </submittedName>
</protein>
<organism evidence="1 2">
    <name type="scientific">Cupriavidus taiwanensis</name>
    <dbReference type="NCBI Taxonomy" id="164546"/>
    <lineage>
        <taxon>Bacteria</taxon>
        <taxon>Pseudomonadati</taxon>
        <taxon>Pseudomonadota</taxon>
        <taxon>Betaproteobacteria</taxon>
        <taxon>Burkholderiales</taxon>
        <taxon>Burkholderiaceae</taxon>
        <taxon>Cupriavidus</taxon>
    </lineage>
</organism>
<name>A0A976A2Y6_9BURK</name>
<proteinExistence type="predicted"/>
<dbReference type="EMBL" id="OFSQ01000026">
    <property type="protein sequence ID" value="SOY55783.1"/>
    <property type="molecule type" value="Genomic_DNA"/>
</dbReference>
<evidence type="ECO:0000313" key="1">
    <source>
        <dbReference type="EMBL" id="SOY55783.1"/>
    </source>
</evidence>
<gene>
    <name evidence="1" type="ORF">CBM2587_A70053</name>
</gene>
<accession>A0A976A2Y6</accession>
<dbReference type="AlphaFoldDB" id="A0A976A2Y6"/>